<protein>
    <submittedName>
        <fullName evidence="2">Uncharacterized protein</fullName>
    </submittedName>
</protein>
<dbReference type="Proteomes" id="UP001162483">
    <property type="component" value="Unassembled WGS sequence"/>
</dbReference>
<comment type="caution">
    <text evidence="2">The sequence shown here is derived from an EMBL/GenBank/DDBJ whole genome shotgun (WGS) entry which is preliminary data.</text>
</comment>
<keyword evidence="3" id="KW-1185">Reference proteome</keyword>
<evidence type="ECO:0000313" key="2">
    <source>
        <dbReference type="EMBL" id="CAI9552056.1"/>
    </source>
</evidence>
<proteinExistence type="predicted"/>
<dbReference type="EMBL" id="CATNWA010006418">
    <property type="protein sequence ID" value="CAI9552056.1"/>
    <property type="molecule type" value="Genomic_DNA"/>
</dbReference>
<feature type="compositionally biased region" description="Basic and acidic residues" evidence="1">
    <location>
        <begin position="21"/>
        <end position="32"/>
    </location>
</feature>
<evidence type="ECO:0000313" key="3">
    <source>
        <dbReference type="Proteomes" id="UP001162483"/>
    </source>
</evidence>
<sequence length="260" mass="28672">MARTKQTACKSTGGKAPCKAPQERTGHRRSEEASPLQARHHGSPRDPTPPEIHRAAHPQAALLAPHPRDHPGLQDRPALPELRRHGSAGGRRGLSRQTPRGHQPLCHPRQEGHHHAQRHPAGMPHPRRPHNSHSTQPTDKIENINTNKVISNSAPNYITNLVSKYHPNRPLRSSHDLLLSSSLVSSSHAHLQDFSRASPILWNSLPQFIRLSPTLLTFRRSLKTSLQGSLSCPQLIMESSTLPTSPSPQLLPFVPLAPPS</sequence>
<feature type="compositionally biased region" description="Polar residues" evidence="1">
    <location>
        <begin position="1"/>
        <end position="10"/>
    </location>
</feature>
<evidence type="ECO:0000256" key="1">
    <source>
        <dbReference type="SAM" id="MobiDB-lite"/>
    </source>
</evidence>
<organism evidence="2 3">
    <name type="scientific">Staurois parvus</name>
    <dbReference type="NCBI Taxonomy" id="386267"/>
    <lineage>
        <taxon>Eukaryota</taxon>
        <taxon>Metazoa</taxon>
        <taxon>Chordata</taxon>
        <taxon>Craniata</taxon>
        <taxon>Vertebrata</taxon>
        <taxon>Euteleostomi</taxon>
        <taxon>Amphibia</taxon>
        <taxon>Batrachia</taxon>
        <taxon>Anura</taxon>
        <taxon>Neobatrachia</taxon>
        <taxon>Ranoidea</taxon>
        <taxon>Ranidae</taxon>
        <taxon>Staurois</taxon>
    </lineage>
</organism>
<feature type="region of interest" description="Disordered" evidence="1">
    <location>
        <begin position="1"/>
        <end position="139"/>
    </location>
</feature>
<gene>
    <name evidence="2" type="ORF">SPARVUS_LOCUS3826320</name>
</gene>
<name>A0ABN9BWF8_9NEOB</name>
<reference evidence="2" key="1">
    <citation type="submission" date="2023-05" db="EMBL/GenBank/DDBJ databases">
        <authorList>
            <person name="Stuckert A."/>
        </authorList>
    </citation>
    <scope>NUCLEOTIDE SEQUENCE</scope>
</reference>
<accession>A0ABN9BWF8</accession>